<evidence type="ECO:0000256" key="1">
    <source>
        <dbReference type="ARBA" id="ARBA00004533"/>
    </source>
</evidence>
<dbReference type="RefSeq" id="WP_258857695.1">
    <property type="nucleotide sequence ID" value="NZ_JANUGV010000005.1"/>
</dbReference>
<dbReference type="PANTHER" id="PTHR38831:SF1">
    <property type="entry name" value="TYPE II SECRETION SYSTEM PROTEIN K-RELATED"/>
    <property type="match status" value="1"/>
</dbReference>
<dbReference type="SUPFAM" id="SSF54523">
    <property type="entry name" value="Pili subunits"/>
    <property type="match status" value="1"/>
</dbReference>
<feature type="region of interest" description="Disordered" evidence="11">
    <location>
        <begin position="163"/>
        <end position="182"/>
    </location>
</feature>
<organism evidence="14 15">
    <name type="scientific">Massilia solisilvae</name>
    <dbReference type="NCBI Taxonomy" id="1811225"/>
    <lineage>
        <taxon>Bacteria</taxon>
        <taxon>Pseudomonadati</taxon>
        <taxon>Pseudomonadota</taxon>
        <taxon>Betaproteobacteria</taxon>
        <taxon>Burkholderiales</taxon>
        <taxon>Oxalobacteraceae</taxon>
        <taxon>Telluria group</taxon>
        <taxon>Massilia</taxon>
    </lineage>
</organism>
<evidence type="ECO:0000256" key="2">
    <source>
        <dbReference type="ARBA" id="ARBA00007246"/>
    </source>
</evidence>
<evidence type="ECO:0000256" key="9">
    <source>
        <dbReference type="ARBA" id="ARBA00023136"/>
    </source>
</evidence>
<dbReference type="InterPro" id="IPR005628">
    <property type="entry name" value="GspK"/>
</dbReference>
<dbReference type="Pfam" id="PF03934">
    <property type="entry name" value="T2SSK"/>
    <property type="match status" value="1"/>
</dbReference>
<evidence type="ECO:0000256" key="10">
    <source>
        <dbReference type="PIRNR" id="PIRNR002786"/>
    </source>
</evidence>
<dbReference type="InterPro" id="IPR045584">
    <property type="entry name" value="Pilin-like"/>
</dbReference>
<evidence type="ECO:0000256" key="7">
    <source>
        <dbReference type="ARBA" id="ARBA00022927"/>
    </source>
</evidence>
<dbReference type="Gene3D" id="3.30.1300.30">
    <property type="entry name" value="GSPII I/J protein-like"/>
    <property type="match status" value="1"/>
</dbReference>
<keyword evidence="3 10" id="KW-0813">Transport</keyword>
<keyword evidence="9 10" id="KW-0472">Membrane</keyword>
<keyword evidence="8" id="KW-1133">Transmembrane helix</keyword>
<dbReference type="InterPro" id="IPR049179">
    <property type="entry name" value="T2SSK_SAM-like_2nd"/>
</dbReference>
<name>A0ABT2BNL2_9BURK</name>
<dbReference type="Gene3D" id="1.10.40.60">
    <property type="entry name" value="EpsJ-like"/>
    <property type="match status" value="2"/>
</dbReference>
<evidence type="ECO:0000313" key="15">
    <source>
        <dbReference type="Proteomes" id="UP001205861"/>
    </source>
</evidence>
<keyword evidence="15" id="KW-1185">Reference proteome</keyword>
<keyword evidence="6" id="KW-0812">Transmembrane</keyword>
<protein>
    <recommendedName>
        <fullName evidence="10">Type II secretion system protein K</fullName>
    </recommendedName>
</protein>
<reference evidence="14 15" key="1">
    <citation type="submission" date="2022-08" db="EMBL/GenBank/DDBJ databases">
        <title>Reclassification of Massilia species as members of the genera Telluria, Duganella, Pseudoduganella, Mokoshia gen. nov. and Zemynaea gen. nov. using orthogonal and non-orthogonal genome-based approaches.</title>
        <authorList>
            <person name="Bowman J.P."/>
        </authorList>
    </citation>
    <scope>NUCLEOTIDE SEQUENCE [LARGE SCALE GENOMIC DNA]</scope>
    <source>
        <strain evidence="14 15">JCM 31607</strain>
    </source>
</reference>
<accession>A0ABT2BNL2</accession>
<dbReference type="EMBL" id="JANUGV010000005">
    <property type="protein sequence ID" value="MCS0610084.1"/>
    <property type="molecule type" value="Genomic_DNA"/>
</dbReference>
<evidence type="ECO:0000256" key="4">
    <source>
        <dbReference type="ARBA" id="ARBA00022475"/>
    </source>
</evidence>
<comment type="caution">
    <text evidence="14">The sequence shown here is derived from an EMBL/GenBank/DDBJ whole genome shotgun (WGS) entry which is preliminary data.</text>
</comment>
<dbReference type="InterPro" id="IPR038072">
    <property type="entry name" value="GspK_central_sf"/>
</dbReference>
<keyword evidence="4 10" id="KW-1003">Cell membrane</keyword>
<dbReference type="Pfam" id="PF21687">
    <property type="entry name" value="T2SSK_1st"/>
    <property type="match status" value="1"/>
</dbReference>
<evidence type="ECO:0000256" key="5">
    <source>
        <dbReference type="ARBA" id="ARBA00022519"/>
    </source>
</evidence>
<comment type="similarity">
    <text evidence="2 10">Belongs to the GSP K family.</text>
</comment>
<evidence type="ECO:0000256" key="3">
    <source>
        <dbReference type="ARBA" id="ARBA00022448"/>
    </source>
</evidence>
<evidence type="ECO:0000259" key="12">
    <source>
        <dbReference type="Pfam" id="PF03934"/>
    </source>
</evidence>
<evidence type="ECO:0000313" key="14">
    <source>
        <dbReference type="EMBL" id="MCS0610084.1"/>
    </source>
</evidence>
<feature type="compositionally biased region" description="Pro residues" evidence="11">
    <location>
        <begin position="167"/>
        <end position="178"/>
    </location>
</feature>
<keyword evidence="7" id="KW-0653">Protein transport</keyword>
<gene>
    <name evidence="14" type="primary">gspK</name>
    <name evidence="14" type="ORF">NX773_18110</name>
</gene>
<proteinExistence type="inferred from homology"/>
<comment type="subcellular location">
    <subcellularLocation>
        <location evidence="1 10">Cell inner membrane</location>
    </subcellularLocation>
</comment>
<feature type="domain" description="T2SS protein K second SAM-like" evidence="12">
    <location>
        <begin position="223"/>
        <end position="273"/>
    </location>
</feature>
<dbReference type="PIRSF" id="PIRSF002786">
    <property type="entry name" value="XcpX"/>
    <property type="match status" value="1"/>
</dbReference>
<dbReference type="PANTHER" id="PTHR38831">
    <property type="entry name" value="TYPE II SECRETION SYSTEM PROTEIN K"/>
    <property type="match status" value="1"/>
</dbReference>
<evidence type="ECO:0000256" key="6">
    <source>
        <dbReference type="ARBA" id="ARBA00022692"/>
    </source>
</evidence>
<evidence type="ECO:0000256" key="8">
    <source>
        <dbReference type="ARBA" id="ARBA00022989"/>
    </source>
</evidence>
<dbReference type="Proteomes" id="UP001205861">
    <property type="component" value="Unassembled WGS sequence"/>
</dbReference>
<evidence type="ECO:0000259" key="13">
    <source>
        <dbReference type="Pfam" id="PF21687"/>
    </source>
</evidence>
<feature type="domain" description="T2SS protein K first SAM-like" evidence="13">
    <location>
        <begin position="118"/>
        <end position="216"/>
    </location>
</feature>
<evidence type="ECO:0000256" key="11">
    <source>
        <dbReference type="SAM" id="MobiDB-lite"/>
    </source>
</evidence>
<sequence>MKMRMRARQQGVAVITALLLTTLAISIVASLFWQQQVQVRSMENQRLQLQTQWIERGALDWAMLVLRQDYWDNKYTSLDQIWATPLAETRLDQYIERERVQGENFNATLSGNVIDASSRYNLSNLAKGGQLDATQAEIFSRLLGNLQLNPSLALKTAKFVAASQSPATPPQPQPPQPAAAPASTNMKLVQLEDLLAIPGYTQAMIEKLRPFAIVLPSTSTTLVNVNTAPAEVLAALDKEISLMQAKTLVDYRNRAPWDVLAKFARQVNLDDTALDGVATVKSNWFLVRSHIKLDRATLNVEALVSREGNGVIRNPEVKWIRQI</sequence>
<dbReference type="NCBIfam" id="NF037980">
    <property type="entry name" value="T2SS_GspK"/>
    <property type="match status" value="1"/>
</dbReference>
<keyword evidence="5 10" id="KW-0997">Cell inner membrane</keyword>
<dbReference type="InterPro" id="IPR049031">
    <property type="entry name" value="T2SSK_SAM-like_1st"/>
</dbReference>
<dbReference type="SUPFAM" id="SSF158544">
    <property type="entry name" value="GspK insert domain-like"/>
    <property type="match status" value="1"/>
</dbReference>